<evidence type="ECO:0000259" key="12">
    <source>
        <dbReference type="PROSITE" id="PS51790"/>
    </source>
</evidence>
<dbReference type="GO" id="GO:0033743">
    <property type="term" value="F:peptide-methionine (R)-S-oxide reductase activity"/>
    <property type="evidence" value="ECO:0007669"/>
    <property type="project" value="UniProtKB-UniRule"/>
</dbReference>
<keyword evidence="4" id="KW-0511">Multifunctional enzyme</keyword>
<dbReference type="Pfam" id="PF01625">
    <property type="entry name" value="PMSR"/>
    <property type="match status" value="1"/>
</dbReference>
<dbReference type="PROSITE" id="PS51790">
    <property type="entry name" value="MSRB"/>
    <property type="match status" value="1"/>
</dbReference>
<evidence type="ECO:0000256" key="9">
    <source>
        <dbReference type="HAMAP-Rule" id="MF_01400"/>
    </source>
</evidence>
<dbReference type="Gene3D" id="2.170.150.20">
    <property type="entry name" value="Peptide methionine sulfoxide reductase"/>
    <property type="match status" value="1"/>
</dbReference>
<dbReference type="AlphaFoldDB" id="L1NBW0"/>
<dbReference type="GO" id="GO:0006979">
    <property type="term" value="P:response to oxidative stress"/>
    <property type="evidence" value="ECO:0007669"/>
    <property type="project" value="InterPro"/>
</dbReference>
<dbReference type="GO" id="GO:0033744">
    <property type="term" value="F:L-methionine:thioredoxin-disulfide S-oxidoreductase activity"/>
    <property type="evidence" value="ECO:0007669"/>
    <property type="project" value="RHEA"/>
</dbReference>
<dbReference type="RefSeq" id="WP_005467231.1">
    <property type="nucleotide sequence ID" value="NZ_KB291031.1"/>
</dbReference>
<feature type="active site" evidence="10">
    <location>
        <position position="47"/>
    </location>
</feature>
<comment type="similarity">
    <text evidence="10">Belongs to the MsrA Met sulfoxide reductase family.</text>
</comment>
<dbReference type="eggNOG" id="COG0225">
    <property type="taxonomic scope" value="Bacteria"/>
</dbReference>
<dbReference type="Proteomes" id="UP000010408">
    <property type="component" value="Unassembled WGS sequence"/>
</dbReference>
<dbReference type="InterPro" id="IPR028427">
    <property type="entry name" value="Met_Sox_Rdtase_MsrB"/>
</dbReference>
<evidence type="ECO:0000256" key="7">
    <source>
        <dbReference type="ARBA" id="ARBA00048488"/>
    </source>
</evidence>
<dbReference type="PATRIC" id="fig|1127696.3.peg.1059"/>
<evidence type="ECO:0000256" key="6">
    <source>
        <dbReference type="ARBA" id="ARBA00047806"/>
    </source>
</evidence>
<evidence type="ECO:0000313" key="13">
    <source>
        <dbReference type="EMBL" id="EKY00833.1"/>
    </source>
</evidence>
<dbReference type="NCBIfam" id="TIGR00401">
    <property type="entry name" value="msrA"/>
    <property type="match status" value="1"/>
</dbReference>
<dbReference type="STRING" id="1127696.HMPREF9134_01180"/>
<evidence type="ECO:0000256" key="1">
    <source>
        <dbReference type="ARBA" id="ARBA00008076"/>
    </source>
</evidence>
<dbReference type="GO" id="GO:0008113">
    <property type="term" value="F:peptide-methionine (S)-S-oxide reductase activity"/>
    <property type="evidence" value="ECO:0007669"/>
    <property type="project" value="UniProtKB-UniRule"/>
</dbReference>
<comment type="catalytic activity">
    <reaction evidence="7 9">
        <text>L-methionyl-[protein] + [thioredoxin]-disulfide + H2O = L-methionyl-(R)-S-oxide-[protein] + [thioredoxin]-dithiol</text>
        <dbReference type="Rhea" id="RHEA:24164"/>
        <dbReference type="Rhea" id="RHEA-COMP:10698"/>
        <dbReference type="Rhea" id="RHEA-COMP:10700"/>
        <dbReference type="Rhea" id="RHEA-COMP:12313"/>
        <dbReference type="Rhea" id="RHEA-COMP:12314"/>
        <dbReference type="ChEBI" id="CHEBI:15377"/>
        <dbReference type="ChEBI" id="CHEBI:16044"/>
        <dbReference type="ChEBI" id="CHEBI:29950"/>
        <dbReference type="ChEBI" id="CHEBI:45764"/>
        <dbReference type="ChEBI" id="CHEBI:50058"/>
        <dbReference type="EC" id="1.8.4.12"/>
    </reaction>
</comment>
<protein>
    <recommendedName>
        <fullName evidence="9 10">Multifunctional fusion protein</fullName>
    </recommendedName>
    <domain>
        <recommendedName>
            <fullName evidence="10">Peptide methionine sulfoxide reductase MsrA</fullName>
            <shortName evidence="10">Protein-methionine-S-oxide reductase</shortName>
            <ecNumber evidence="10">1.8.4.11</ecNumber>
        </recommendedName>
        <alternativeName>
            <fullName evidence="10">Peptide-methionine (S)-S-oxide reductase</fullName>
            <shortName evidence="10">Peptide Met(O) reductase</shortName>
        </alternativeName>
    </domain>
    <domain>
        <recommendedName>
            <fullName evidence="9">Peptide methionine sulfoxide reductase MsrB</fullName>
            <ecNumber evidence="9">1.8.4.12</ecNumber>
        </recommendedName>
        <alternativeName>
            <fullName evidence="9">Peptide-methionine (R)-S-oxide reductase</fullName>
        </alternativeName>
    </domain>
</protein>
<evidence type="ECO:0000256" key="2">
    <source>
        <dbReference type="ARBA" id="ARBA00011017"/>
    </source>
</evidence>
<dbReference type="HOGENOM" id="CLU_031040_1_0_10"/>
<dbReference type="PANTHER" id="PTHR10173:SF59">
    <property type="entry name" value="PEPTIDE METHIONINE SULFOXIDE REDUCTASE MSRA_MSRB"/>
    <property type="match status" value="1"/>
</dbReference>
<evidence type="ECO:0000256" key="5">
    <source>
        <dbReference type="ARBA" id="ARBA00024679"/>
    </source>
</evidence>
<comment type="similarity">
    <text evidence="2">In the N-terminal section; belongs to the MsrA Met sulfoxide reductase family.</text>
</comment>
<dbReference type="InterPro" id="IPR002579">
    <property type="entry name" value="Met_Sox_Rdtase_MsrB_dom"/>
</dbReference>
<evidence type="ECO:0000256" key="3">
    <source>
        <dbReference type="ARBA" id="ARBA00023002"/>
    </source>
</evidence>
<comment type="caution">
    <text evidence="9">Lacks conserved residue(s) required for the propagation of feature annotation.</text>
</comment>
<dbReference type="InterPro" id="IPR036509">
    <property type="entry name" value="Met_Sox_Rdtase_MsrA_sf"/>
</dbReference>
<keyword evidence="11" id="KW-0812">Transmembrane</keyword>
<comment type="caution">
    <text evidence="13">The sequence shown here is derived from an EMBL/GenBank/DDBJ whole genome shotgun (WGS) entry which is preliminary data.</text>
</comment>
<dbReference type="InterPro" id="IPR011057">
    <property type="entry name" value="Mss4-like_sf"/>
</dbReference>
<evidence type="ECO:0000256" key="10">
    <source>
        <dbReference type="HAMAP-Rule" id="MF_01401"/>
    </source>
</evidence>
<dbReference type="GO" id="GO:0005737">
    <property type="term" value="C:cytoplasm"/>
    <property type="evidence" value="ECO:0007669"/>
    <property type="project" value="TreeGrafter"/>
</dbReference>
<comment type="similarity">
    <text evidence="9">Belongs to the MsrB Met sulfoxide reductase family.</text>
</comment>
<organism evidence="13 14">
    <name type="scientific">Porphyromonas catoniae F0037</name>
    <dbReference type="NCBI Taxonomy" id="1127696"/>
    <lineage>
        <taxon>Bacteria</taxon>
        <taxon>Pseudomonadati</taxon>
        <taxon>Bacteroidota</taxon>
        <taxon>Bacteroidia</taxon>
        <taxon>Bacteroidales</taxon>
        <taxon>Porphyromonadaceae</taxon>
        <taxon>Porphyromonas</taxon>
    </lineage>
</organism>
<dbReference type="EC" id="1.8.4.11" evidence="10"/>
<dbReference type="EC" id="1.8.4.12" evidence="9"/>
<evidence type="ECO:0000256" key="4">
    <source>
        <dbReference type="ARBA" id="ARBA00023268"/>
    </source>
</evidence>
<sequence length="353" mass="39968">MRHKEAYAILLGLIVSVSIFALFIHAKDTKSMNSQIKTKEIYLAGGCFWGTEHFFKQVRGVISTEVGYANGNKENPTYEEVCQHNTGFAETVHVVYDPEQITLEKLLDLYFLTIDPTSKDRQGGDIGNQYRTGIYYADSADQAAIQAALQRLQQRYTASLAIEAGPLQNFYSAETYHQDYLDKNPSGYCHIRPELFRLAREANPYVKPSDDTLKKRLTPTQYAVTQRGATEHAFDNEYWDEHREGIYVDITTGEPLFTSLDKFDSGCGWPSFSRPIDTARIEEKTDLSHGMRRIEVRSKGGEAHLGHVFDDGPVAKGGLRYCINSAALRFIPKEEMKRAGYGKYLRLFEKGGK</sequence>
<keyword evidence="3 9" id="KW-0560">Oxidoreductase</keyword>
<name>L1NBW0_9PORP</name>
<dbReference type="NCBIfam" id="TIGR00357">
    <property type="entry name" value="peptide-methionine (R)-S-oxide reductase MsrB"/>
    <property type="match status" value="1"/>
</dbReference>
<proteinExistence type="inferred from homology"/>
<dbReference type="eggNOG" id="COG0229">
    <property type="taxonomic scope" value="Bacteria"/>
</dbReference>
<dbReference type="HAMAP" id="MF_01400">
    <property type="entry name" value="MsrB"/>
    <property type="match status" value="1"/>
</dbReference>
<accession>L1NBW0</accession>
<reference evidence="13 14" key="1">
    <citation type="submission" date="2012-05" db="EMBL/GenBank/DDBJ databases">
        <authorList>
            <person name="Weinstock G."/>
            <person name="Sodergren E."/>
            <person name="Lobos E.A."/>
            <person name="Fulton L."/>
            <person name="Fulton R."/>
            <person name="Courtney L."/>
            <person name="Fronick C."/>
            <person name="O'Laughlin M."/>
            <person name="Godfrey J."/>
            <person name="Wilson R.M."/>
            <person name="Miner T."/>
            <person name="Farmer C."/>
            <person name="Delehaunty K."/>
            <person name="Cordes M."/>
            <person name="Minx P."/>
            <person name="Tomlinson C."/>
            <person name="Chen J."/>
            <person name="Wollam A."/>
            <person name="Pepin K.H."/>
            <person name="Bhonagiri V."/>
            <person name="Zhang X."/>
            <person name="Suruliraj S."/>
            <person name="Warren W."/>
            <person name="Mitreva M."/>
            <person name="Mardis E.R."/>
            <person name="Wilson R.K."/>
        </authorList>
    </citation>
    <scope>NUCLEOTIDE SEQUENCE [LARGE SCALE GENOMIC DNA]</scope>
    <source>
        <strain evidence="13 14">F0037</strain>
    </source>
</reference>
<dbReference type="HAMAP" id="MF_01401">
    <property type="entry name" value="MsrA"/>
    <property type="match status" value="1"/>
</dbReference>
<comment type="catalytic activity">
    <reaction evidence="6 10">
        <text>L-methionyl-[protein] + [thioredoxin]-disulfide + H2O = L-methionyl-(S)-S-oxide-[protein] + [thioredoxin]-dithiol</text>
        <dbReference type="Rhea" id="RHEA:14217"/>
        <dbReference type="Rhea" id="RHEA-COMP:10698"/>
        <dbReference type="Rhea" id="RHEA-COMP:10700"/>
        <dbReference type="Rhea" id="RHEA-COMP:12313"/>
        <dbReference type="Rhea" id="RHEA-COMP:12315"/>
        <dbReference type="ChEBI" id="CHEBI:15377"/>
        <dbReference type="ChEBI" id="CHEBI:16044"/>
        <dbReference type="ChEBI" id="CHEBI:29950"/>
        <dbReference type="ChEBI" id="CHEBI:44120"/>
        <dbReference type="ChEBI" id="CHEBI:50058"/>
        <dbReference type="EC" id="1.8.4.11"/>
    </reaction>
</comment>
<comment type="function">
    <text evidence="5 10">Has an important function as a repair enzyme for proteins that have been inactivated by oxidation. Catalyzes the reversible oxidation-reduction of methionine sulfoxide in proteins to methionine.</text>
</comment>
<dbReference type="Gene3D" id="3.30.1060.10">
    <property type="entry name" value="Peptide methionine sulphoxide reductase MsrA"/>
    <property type="match status" value="1"/>
</dbReference>
<feature type="transmembrane region" description="Helical" evidence="11">
    <location>
        <begin position="6"/>
        <end position="24"/>
    </location>
</feature>
<comment type="catalytic activity">
    <reaction evidence="8 10">
        <text>[thioredoxin]-disulfide + L-methionine + H2O = L-methionine (S)-S-oxide + [thioredoxin]-dithiol</text>
        <dbReference type="Rhea" id="RHEA:19993"/>
        <dbReference type="Rhea" id="RHEA-COMP:10698"/>
        <dbReference type="Rhea" id="RHEA-COMP:10700"/>
        <dbReference type="ChEBI" id="CHEBI:15377"/>
        <dbReference type="ChEBI" id="CHEBI:29950"/>
        <dbReference type="ChEBI" id="CHEBI:50058"/>
        <dbReference type="ChEBI" id="CHEBI:57844"/>
        <dbReference type="ChEBI" id="CHEBI:58772"/>
        <dbReference type="EC" id="1.8.4.11"/>
    </reaction>
</comment>
<comment type="similarity">
    <text evidence="1">In the C-terminal section; belongs to the MsrB Met sulfoxide reductase family.</text>
</comment>
<dbReference type="InterPro" id="IPR002569">
    <property type="entry name" value="Met_Sox_Rdtase_MsrA_dom"/>
</dbReference>
<dbReference type="GO" id="GO:0030091">
    <property type="term" value="P:protein repair"/>
    <property type="evidence" value="ECO:0007669"/>
    <property type="project" value="InterPro"/>
</dbReference>
<feature type="domain" description="MsrB" evidence="12">
    <location>
        <begin position="210"/>
        <end position="333"/>
    </location>
</feature>
<feature type="active site" description="Nucleophile" evidence="9">
    <location>
        <position position="322"/>
    </location>
</feature>
<dbReference type="SUPFAM" id="SSF51316">
    <property type="entry name" value="Mss4-like"/>
    <property type="match status" value="1"/>
</dbReference>
<dbReference type="Pfam" id="PF01641">
    <property type="entry name" value="SelR"/>
    <property type="match status" value="1"/>
</dbReference>
<evidence type="ECO:0000256" key="8">
    <source>
        <dbReference type="ARBA" id="ARBA00048782"/>
    </source>
</evidence>
<dbReference type="SUPFAM" id="SSF55068">
    <property type="entry name" value="Peptide methionine sulfoxide reductase"/>
    <property type="match status" value="1"/>
</dbReference>
<evidence type="ECO:0000256" key="11">
    <source>
        <dbReference type="SAM" id="Phobius"/>
    </source>
</evidence>
<keyword evidence="11" id="KW-1133">Transmembrane helix</keyword>
<dbReference type="PANTHER" id="PTHR10173">
    <property type="entry name" value="METHIONINE SULFOXIDE REDUCTASE"/>
    <property type="match status" value="1"/>
</dbReference>
<dbReference type="EMBL" id="AMEQ01000035">
    <property type="protein sequence ID" value="EKY00833.1"/>
    <property type="molecule type" value="Genomic_DNA"/>
</dbReference>
<gene>
    <name evidence="9" type="primary">msrB</name>
    <name evidence="10" type="synonym">msrA</name>
    <name evidence="13" type="ORF">HMPREF9134_01180</name>
</gene>
<keyword evidence="11" id="KW-0472">Membrane</keyword>
<evidence type="ECO:0000313" key="14">
    <source>
        <dbReference type="Proteomes" id="UP000010408"/>
    </source>
</evidence>
<dbReference type="FunFam" id="2.170.150.20:FF:000003">
    <property type="entry name" value="Peptide methionine sulfoxide reductase MsrB"/>
    <property type="match status" value="1"/>
</dbReference>